<keyword evidence="1" id="KW-1133">Transmembrane helix</keyword>
<feature type="transmembrane region" description="Helical" evidence="1">
    <location>
        <begin position="12"/>
        <end position="36"/>
    </location>
</feature>
<dbReference type="EMBL" id="JBGUAW010000001">
    <property type="protein sequence ID" value="MFA9459402.1"/>
    <property type="molecule type" value="Genomic_DNA"/>
</dbReference>
<dbReference type="Pfam" id="PF07510">
    <property type="entry name" value="GmrSD_C"/>
    <property type="match status" value="1"/>
</dbReference>
<protein>
    <submittedName>
        <fullName evidence="3">HNH endonuclease</fullName>
    </submittedName>
</protein>
<keyword evidence="3" id="KW-0378">Hydrolase</keyword>
<keyword evidence="1" id="KW-0472">Membrane</keyword>
<keyword evidence="4" id="KW-1185">Reference proteome</keyword>
<dbReference type="InterPro" id="IPR011089">
    <property type="entry name" value="GmrSD_C"/>
</dbReference>
<feature type="domain" description="GmrSD restriction endonucleases C-terminal" evidence="2">
    <location>
        <begin position="149"/>
        <end position="230"/>
    </location>
</feature>
<sequence length="249" mass="27636">MNGINGATKTKYVSGLVTGQSLLLVLLVGVCTFAAYGHPGGTDDLGCHNERQEGGYHCHSGPLEGREFASAWKAESALAAERRAGGPHATGYERDAYGGWTDTDRDCRDTRTEVLLDQARGPVEWETARECEIATGIWRGPYTGEIFRDPSELHIDHVVPLAEAHESGAATWPSDKKREFANDPANLLAVESGANMSKGAEGPADWMPPRHAFHCTYVKRWRKVKEKWDFKYDYIEATRIERVLERCAQ</sequence>
<dbReference type="PANTHER" id="PTHR24094">
    <property type="entry name" value="SECRETED PROTEIN"/>
    <property type="match status" value="1"/>
</dbReference>
<evidence type="ECO:0000259" key="2">
    <source>
        <dbReference type="Pfam" id="PF07510"/>
    </source>
</evidence>
<dbReference type="PANTHER" id="PTHR24094:SF15">
    <property type="entry name" value="AMP-DEPENDENT SYNTHETASE_LIGASE DOMAIN-CONTAINING PROTEIN-RELATED"/>
    <property type="match status" value="1"/>
</dbReference>
<proteinExistence type="predicted"/>
<dbReference type="GO" id="GO:0004519">
    <property type="term" value="F:endonuclease activity"/>
    <property type="evidence" value="ECO:0007669"/>
    <property type="project" value="UniProtKB-KW"/>
</dbReference>
<organism evidence="3 4">
    <name type="scientific">Thiohalorhabdus methylotrophus</name>
    <dbReference type="NCBI Taxonomy" id="3242694"/>
    <lineage>
        <taxon>Bacteria</taxon>
        <taxon>Pseudomonadati</taxon>
        <taxon>Pseudomonadota</taxon>
        <taxon>Gammaproteobacteria</taxon>
        <taxon>Thiohalorhabdales</taxon>
        <taxon>Thiohalorhabdaceae</taxon>
        <taxon>Thiohalorhabdus</taxon>
    </lineage>
</organism>
<reference evidence="3 4" key="1">
    <citation type="submission" date="2024-08" db="EMBL/GenBank/DDBJ databases">
        <title>Whole-genome sequencing of halo(alkali)philic microorganisms from hypersaline lakes.</title>
        <authorList>
            <person name="Sorokin D.Y."/>
            <person name="Merkel A.Y."/>
            <person name="Messina E."/>
            <person name="Yakimov M."/>
        </authorList>
    </citation>
    <scope>NUCLEOTIDE SEQUENCE [LARGE SCALE GENOMIC DNA]</scope>
    <source>
        <strain evidence="3 4">Cl-TMA</strain>
    </source>
</reference>
<dbReference type="InterPro" id="IPR047773">
    <property type="entry name" value="YHYH_dom_bact"/>
</dbReference>
<evidence type="ECO:0000313" key="4">
    <source>
        <dbReference type="Proteomes" id="UP001575181"/>
    </source>
</evidence>
<gene>
    <name evidence="3" type="ORF">ACERLL_01010</name>
</gene>
<dbReference type="Proteomes" id="UP001575181">
    <property type="component" value="Unassembled WGS sequence"/>
</dbReference>
<evidence type="ECO:0000313" key="3">
    <source>
        <dbReference type="EMBL" id="MFA9459402.1"/>
    </source>
</evidence>
<keyword evidence="3" id="KW-0255">Endonuclease</keyword>
<keyword evidence="3" id="KW-0540">Nuclease</keyword>
<dbReference type="RefSeq" id="WP_373654187.1">
    <property type="nucleotide sequence ID" value="NZ_JBGUAW010000001.1"/>
</dbReference>
<evidence type="ECO:0000256" key="1">
    <source>
        <dbReference type="SAM" id="Phobius"/>
    </source>
</evidence>
<keyword evidence="1" id="KW-0812">Transmembrane</keyword>
<accession>A0ABV4TQ69</accession>
<dbReference type="NCBIfam" id="NF033223">
    <property type="entry name" value="YHYH_alt"/>
    <property type="match status" value="1"/>
</dbReference>
<comment type="caution">
    <text evidence="3">The sequence shown here is derived from an EMBL/GenBank/DDBJ whole genome shotgun (WGS) entry which is preliminary data.</text>
</comment>
<name>A0ABV4TQ69_9GAMM</name>